<feature type="chain" id="PRO_5037180302" evidence="2">
    <location>
        <begin position="33"/>
        <end position="199"/>
    </location>
</feature>
<evidence type="ECO:0000256" key="2">
    <source>
        <dbReference type="SAM" id="SignalP"/>
    </source>
</evidence>
<dbReference type="AlphaFoldDB" id="A0A917PC88"/>
<dbReference type="EMBL" id="BMOE01000003">
    <property type="protein sequence ID" value="GGJ70574.1"/>
    <property type="molecule type" value="Genomic_DNA"/>
</dbReference>
<protein>
    <submittedName>
        <fullName evidence="3">Uncharacterized protein</fullName>
    </submittedName>
</protein>
<reference evidence="3" key="1">
    <citation type="journal article" date="2014" name="Int. J. Syst. Evol. Microbiol.">
        <title>Complete genome sequence of Corynebacterium casei LMG S-19264T (=DSM 44701T), isolated from a smear-ripened cheese.</title>
        <authorList>
            <consortium name="US DOE Joint Genome Institute (JGI-PGF)"/>
            <person name="Walter F."/>
            <person name="Albersmeier A."/>
            <person name="Kalinowski J."/>
            <person name="Ruckert C."/>
        </authorList>
    </citation>
    <scope>NUCLEOTIDE SEQUENCE</scope>
    <source>
        <strain evidence="3">JCM 14371</strain>
    </source>
</reference>
<reference evidence="3" key="2">
    <citation type="submission" date="2020-09" db="EMBL/GenBank/DDBJ databases">
        <authorList>
            <person name="Sun Q."/>
            <person name="Ohkuma M."/>
        </authorList>
    </citation>
    <scope>NUCLEOTIDE SEQUENCE</scope>
    <source>
        <strain evidence="3">JCM 14371</strain>
    </source>
</reference>
<evidence type="ECO:0000313" key="4">
    <source>
        <dbReference type="Proteomes" id="UP000635726"/>
    </source>
</evidence>
<keyword evidence="4" id="KW-1185">Reference proteome</keyword>
<feature type="compositionally biased region" description="Gly residues" evidence="1">
    <location>
        <begin position="143"/>
        <end position="164"/>
    </location>
</feature>
<feature type="compositionally biased region" description="Low complexity" evidence="1">
    <location>
        <begin position="165"/>
        <end position="174"/>
    </location>
</feature>
<organism evidence="3 4">
    <name type="scientific">Deinococcus aquiradiocola</name>
    <dbReference type="NCBI Taxonomy" id="393059"/>
    <lineage>
        <taxon>Bacteria</taxon>
        <taxon>Thermotogati</taxon>
        <taxon>Deinococcota</taxon>
        <taxon>Deinococci</taxon>
        <taxon>Deinococcales</taxon>
        <taxon>Deinococcaceae</taxon>
        <taxon>Deinococcus</taxon>
    </lineage>
</organism>
<feature type="region of interest" description="Disordered" evidence="1">
    <location>
        <begin position="35"/>
        <end position="55"/>
    </location>
</feature>
<name>A0A917PC88_9DEIO</name>
<dbReference type="Proteomes" id="UP000635726">
    <property type="component" value="Unassembled WGS sequence"/>
</dbReference>
<dbReference type="RefSeq" id="WP_188961527.1">
    <property type="nucleotide sequence ID" value="NZ_BMOE01000003.1"/>
</dbReference>
<feature type="signal peptide" evidence="2">
    <location>
        <begin position="1"/>
        <end position="32"/>
    </location>
</feature>
<comment type="caution">
    <text evidence="3">The sequence shown here is derived from an EMBL/GenBank/DDBJ whole genome shotgun (WGS) entry which is preliminary data.</text>
</comment>
<keyword evidence="2" id="KW-0732">Signal</keyword>
<evidence type="ECO:0000256" key="1">
    <source>
        <dbReference type="SAM" id="MobiDB-lite"/>
    </source>
</evidence>
<gene>
    <name evidence="3" type="ORF">GCM10008939_13690</name>
</gene>
<proteinExistence type="predicted"/>
<sequence length="199" mass="20827">MTHHTTPPHRVQTRAAHLALTALLGLLPLAHAQQTQAAPGVQGTPGQRGPGGAHNPAFAATFDLIRTVNGLRDLDKDPKTAITRAEAKTLLPILKTLQSARTLPPATATSTLARIEDTLSDPQLTALDTIALKRQQAMRSGQGRQGYTGPRPGGSSQGQPGQAGTGPRPTRTPGMNPFLQGRVADGLGTLIRTLTARAK</sequence>
<feature type="region of interest" description="Disordered" evidence="1">
    <location>
        <begin position="135"/>
        <end position="184"/>
    </location>
</feature>
<accession>A0A917PC88</accession>
<evidence type="ECO:0000313" key="3">
    <source>
        <dbReference type="EMBL" id="GGJ70574.1"/>
    </source>
</evidence>